<sequence>MADWIKAAPARSATADNRAAGADSPTAAADTAILARLDPYRTSSPRSCGPDRPLSRLGITPDLPVILGEDAQRFRPGSVVAAGVDINDHRCAARDRRPGRLLVLYGQAMNLEAVWRADPFNGLPLGAYVVRVCKFAPDFADNWYVAWLNDEFHTLSLPQYLNQLDAHTAASLERWYDVWRSDTANTLSYPDYLTSLLRHGETFAETKHPEWASSSATTSFPEYLKTLSEAGRD</sequence>
<dbReference type="Proteomes" id="UP001229081">
    <property type="component" value="Unassembled WGS sequence"/>
</dbReference>
<reference evidence="2" key="1">
    <citation type="submission" date="2023-06" db="EMBL/GenBank/DDBJ databases">
        <title>Identification of two novel mycobacterium reveal diversities and complexities of Mycobacterium gordonae clade.</title>
        <authorList>
            <person name="Matsumoto Y."/>
            <person name="Nakamura S."/>
            <person name="Motooka D."/>
            <person name="Fukushima K."/>
        </authorList>
    </citation>
    <scope>NUCLEOTIDE SEQUENCE</scope>
    <source>
        <strain evidence="2">TY812</strain>
    </source>
</reference>
<gene>
    <name evidence="2" type="ORF">QXL92_33930</name>
</gene>
<protein>
    <submittedName>
        <fullName evidence="2">Uncharacterized protein</fullName>
    </submittedName>
</protein>
<dbReference type="AlphaFoldDB" id="A0AAJ1W9L5"/>
<accession>A0AAJ1W9L5</accession>
<evidence type="ECO:0000256" key="1">
    <source>
        <dbReference type="SAM" id="MobiDB-lite"/>
    </source>
</evidence>
<name>A0AAJ1W9L5_9MYCO</name>
<feature type="region of interest" description="Disordered" evidence="1">
    <location>
        <begin position="1"/>
        <end position="24"/>
    </location>
</feature>
<dbReference type="RefSeq" id="WP_306256149.1">
    <property type="nucleotide sequence ID" value="NZ_JAUFSA010000007.1"/>
</dbReference>
<evidence type="ECO:0000313" key="2">
    <source>
        <dbReference type="EMBL" id="MDP7739729.1"/>
    </source>
</evidence>
<evidence type="ECO:0000313" key="3">
    <source>
        <dbReference type="Proteomes" id="UP001229081"/>
    </source>
</evidence>
<comment type="caution">
    <text evidence="2">The sequence shown here is derived from an EMBL/GenBank/DDBJ whole genome shotgun (WGS) entry which is preliminary data.</text>
</comment>
<dbReference type="EMBL" id="JAUFSA010000007">
    <property type="protein sequence ID" value="MDP7739729.1"/>
    <property type="molecule type" value="Genomic_DNA"/>
</dbReference>
<organism evidence="2 3">
    <name type="scientific">Mycobacterium paragordonae</name>
    <dbReference type="NCBI Taxonomy" id="1389713"/>
    <lineage>
        <taxon>Bacteria</taxon>
        <taxon>Bacillati</taxon>
        <taxon>Actinomycetota</taxon>
        <taxon>Actinomycetes</taxon>
        <taxon>Mycobacteriales</taxon>
        <taxon>Mycobacteriaceae</taxon>
        <taxon>Mycobacterium</taxon>
    </lineage>
</organism>
<proteinExistence type="predicted"/>